<accession>R7Q5U7</accession>
<dbReference type="GeneID" id="17320905"/>
<gene>
    <name evidence="1" type="ORF">CHC_T00002137001</name>
</gene>
<evidence type="ECO:0000313" key="1">
    <source>
        <dbReference type="EMBL" id="CDF33389.1"/>
    </source>
</evidence>
<dbReference type="RefSeq" id="XP_005713192.1">
    <property type="nucleotide sequence ID" value="XM_005713135.1"/>
</dbReference>
<dbReference type="Gramene" id="CDF33389">
    <property type="protein sequence ID" value="CDF33389"/>
    <property type="gene ID" value="CHC_T00002137001"/>
</dbReference>
<keyword evidence="2" id="KW-1185">Reference proteome</keyword>
<name>R7Q5U7_CHOCR</name>
<reference evidence="2" key="1">
    <citation type="journal article" date="2013" name="Proc. Natl. Acad. Sci. U.S.A.">
        <title>Genome structure and metabolic features in the red seaweed Chondrus crispus shed light on evolution of the Archaeplastida.</title>
        <authorList>
            <person name="Collen J."/>
            <person name="Porcel B."/>
            <person name="Carre W."/>
            <person name="Ball S.G."/>
            <person name="Chaparro C."/>
            <person name="Tonon T."/>
            <person name="Barbeyron T."/>
            <person name="Michel G."/>
            <person name="Noel B."/>
            <person name="Valentin K."/>
            <person name="Elias M."/>
            <person name="Artiguenave F."/>
            <person name="Arun A."/>
            <person name="Aury J.M."/>
            <person name="Barbosa-Neto J.F."/>
            <person name="Bothwell J.H."/>
            <person name="Bouget F.Y."/>
            <person name="Brillet L."/>
            <person name="Cabello-Hurtado F."/>
            <person name="Capella-Gutierrez S."/>
            <person name="Charrier B."/>
            <person name="Cladiere L."/>
            <person name="Cock J.M."/>
            <person name="Coelho S.M."/>
            <person name="Colleoni C."/>
            <person name="Czjzek M."/>
            <person name="Da Silva C."/>
            <person name="Delage L."/>
            <person name="Denoeud F."/>
            <person name="Deschamps P."/>
            <person name="Dittami S.M."/>
            <person name="Gabaldon T."/>
            <person name="Gachon C.M."/>
            <person name="Groisillier A."/>
            <person name="Herve C."/>
            <person name="Jabbari K."/>
            <person name="Katinka M."/>
            <person name="Kloareg B."/>
            <person name="Kowalczyk N."/>
            <person name="Labadie K."/>
            <person name="Leblanc C."/>
            <person name="Lopez P.J."/>
            <person name="McLachlan D.H."/>
            <person name="Meslet-Cladiere L."/>
            <person name="Moustafa A."/>
            <person name="Nehr Z."/>
            <person name="Nyvall Collen P."/>
            <person name="Panaud O."/>
            <person name="Partensky F."/>
            <person name="Poulain J."/>
            <person name="Rensing S.A."/>
            <person name="Rousvoal S."/>
            <person name="Samson G."/>
            <person name="Symeonidi A."/>
            <person name="Weissenbach J."/>
            <person name="Zambounis A."/>
            <person name="Wincker P."/>
            <person name="Boyen C."/>
        </authorList>
    </citation>
    <scope>NUCLEOTIDE SEQUENCE [LARGE SCALE GENOMIC DNA]</scope>
    <source>
        <strain evidence="2">cv. Stackhouse</strain>
    </source>
</reference>
<sequence>MFVRRIQAGLSHYHSRHCPWPCARPHALNLSLMSVAESCLPERDSKSIAANA</sequence>
<dbReference type="Proteomes" id="UP000012073">
    <property type="component" value="Unassembled WGS sequence"/>
</dbReference>
<organism evidence="1 2">
    <name type="scientific">Chondrus crispus</name>
    <name type="common">Carrageen Irish moss</name>
    <name type="synonym">Polymorpha crispa</name>
    <dbReference type="NCBI Taxonomy" id="2769"/>
    <lineage>
        <taxon>Eukaryota</taxon>
        <taxon>Rhodophyta</taxon>
        <taxon>Florideophyceae</taxon>
        <taxon>Rhodymeniophycidae</taxon>
        <taxon>Gigartinales</taxon>
        <taxon>Gigartinaceae</taxon>
        <taxon>Chondrus</taxon>
    </lineage>
</organism>
<proteinExistence type="predicted"/>
<dbReference type="EMBL" id="HG001643">
    <property type="protein sequence ID" value="CDF33389.1"/>
    <property type="molecule type" value="Genomic_DNA"/>
</dbReference>
<dbReference type="KEGG" id="ccp:CHC_T00002137001"/>
<dbReference type="AlphaFoldDB" id="R7Q5U7"/>
<protein>
    <submittedName>
        <fullName evidence="1">Uncharacterized protein</fullName>
    </submittedName>
</protein>
<evidence type="ECO:0000313" key="2">
    <source>
        <dbReference type="Proteomes" id="UP000012073"/>
    </source>
</evidence>